<feature type="transmembrane region" description="Helical" evidence="1">
    <location>
        <begin position="185"/>
        <end position="206"/>
    </location>
</feature>
<dbReference type="InterPro" id="IPR045340">
    <property type="entry name" value="DUF6533"/>
</dbReference>
<gene>
    <name evidence="3" type="ORF">M413DRAFT_30990</name>
</gene>
<reference evidence="3 4" key="1">
    <citation type="submission" date="2014-04" db="EMBL/GenBank/DDBJ databases">
        <authorList>
            <consortium name="DOE Joint Genome Institute"/>
            <person name="Kuo A."/>
            <person name="Gay G."/>
            <person name="Dore J."/>
            <person name="Kohler A."/>
            <person name="Nagy L.G."/>
            <person name="Floudas D."/>
            <person name="Copeland A."/>
            <person name="Barry K.W."/>
            <person name="Cichocki N."/>
            <person name="Veneault-Fourrey C."/>
            <person name="LaButti K."/>
            <person name="Lindquist E.A."/>
            <person name="Lipzen A."/>
            <person name="Lundell T."/>
            <person name="Morin E."/>
            <person name="Murat C."/>
            <person name="Sun H."/>
            <person name="Tunlid A."/>
            <person name="Henrissat B."/>
            <person name="Grigoriev I.V."/>
            <person name="Hibbett D.S."/>
            <person name="Martin F."/>
            <person name="Nordberg H.P."/>
            <person name="Cantor M.N."/>
            <person name="Hua S.X."/>
        </authorList>
    </citation>
    <scope>NUCLEOTIDE SEQUENCE [LARGE SCALE GENOMIC DNA]</scope>
    <source>
        <strain evidence="4">h7</strain>
    </source>
</reference>
<dbReference type="HOGENOM" id="CLU_035509_6_1_1"/>
<name>A0A0C3BYZ4_HEBCY</name>
<feature type="transmembrane region" description="Helical" evidence="1">
    <location>
        <begin position="145"/>
        <end position="164"/>
    </location>
</feature>
<dbReference type="OrthoDB" id="3258294at2759"/>
<feature type="transmembrane region" description="Helical" evidence="1">
    <location>
        <begin position="99"/>
        <end position="118"/>
    </location>
</feature>
<organism evidence="3 4">
    <name type="scientific">Hebeloma cylindrosporum</name>
    <dbReference type="NCBI Taxonomy" id="76867"/>
    <lineage>
        <taxon>Eukaryota</taxon>
        <taxon>Fungi</taxon>
        <taxon>Dikarya</taxon>
        <taxon>Basidiomycota</taxon>
        <taxon>Agaricomycotina</taxon>
        <taxon>Agaricomycetes</taxon>
        <taxon>Agaricomycetidae</taxon>
        <taxon>Agaricales</taxon>
        <taxon>Agaricineae</taxon>
        <taxon>Hymenogastraceae</taxon>
        <taxon>Hebeloma</taxon>
    </lineage>
</organism>
<feature type="transmembrane region" description="Helical" evidence="1">
    <location>
        <begin position="212"/>
        <end position="233"/>
    </location>
</feature>
<feature type="transmembrane region" description="Helical" evidence="1">
    <location>
        <begin position="20"/>
        <end position="38"/>
    </location>
</feature>
<keyword evidence="1" id="KW-0472">Membrane</keyword>
<keyword evidence="4" id="KW-1185">Reference proteome</keyword>
<protein>
    <recommendedName>
        <fullName evidence="2">DUF6533 domain-containing protein</fullName>
    </recommendedName>
</protein>
<dbReference type="AlphaFoldDB" id="A0A0C3BYZ4"/>
<sequence>MPDNFSREENAIHLNTRGLFPVYAVLSALVWVVYDYFITLEDEVTHFWSRKLCSGTLIFFWIRYYTIFLIVFDTIEIFSFSADKIMMQSLVLGAVIEKTFVNGVLFAISVGVFIFILVDNTLQDKATTGNAPGGDCPTFKGGGRWAQWLPATFFEFILFTLAVYKTIVSSSAKIKLNGRWSLTAILLHENIVYFFVVGCVLVFNNLMVVTKIPWFGFGPFHAALGVATCRMLIHLRKFASGNLELQPNDHSFLNFEVDPMQFTPVRNSPSGDEV</sequence>
<keyword evidence="1" id="KW-0812">Transmembrane</keyword>
<accession>A0A0C3BYZ4</accession>
<dbReference type="Pfam" id="PF20151">
    <property type="entry name" value="DUF6533"/>
    <property type="match status" value="1"/>
</dbReference>
<feature type="domain" description="DUF6533" evidence="2">
    <location>
        <begin position="23"/>
        <end position="68"/>
    </location>
</feature>
<evidence type="ECO:0000313" key="3">
    <source>
        <dbReference type="EMBL" id="KIM37264.1"/>
    </source>
</evidence>
<keyword evidence="1" id="KW-1133">Transmembrane helix</keyword>
<feature type="transmembrane region" description="Helical" evidence="1">
    <location>
        <begin position="58"/>
        <end position="78"/>
    </location>
</feature>
<evidence type="ECO:0000259" key="2">
    <source>
        <dbReference type="Pfam" id="PF20151"/>
    </source>
</evidence>
<evidence type="ECO:0000313" key="4">
    <source>
        <dbReference type="Proteomes" id="UP000053424"/>
    </source>
</evidence>
<dbReference type="EMBL" id="KN831798">
    <property type="protein sequence ID" value="KIM37264.1"/>
    <property type="molecule type" value="Genomic_DNA"/>
</dbReference>
<evidence type="ECO:0000256" key="1">
    <source>
        <dbReference type="SAM" id="Phobius"/>
    </source>
</evidence>
<proteinExistence type="predicted"/>
<dbReference type="Proteomes" id="UP000053424">
    <property type="component" value="Unassembled WGS sequence"/>
</dbReference>
<reference evidence="4" key="2">
    <citation type="submission" date="2015-01" db="EMBL/GenBank/DDBJ databases">
        <title>Evolutionary Origins and Diversification of the Mycorrhizal Mutualists.</title>
        <authorList>
            <consortium name="DOE Joint Genome Institute"/>
            <consortium name="Mycorrhizal Genomics Consortium"/>
            <person name="Kohler A."/>
            <person name="Kuo A."/>
            <person name="Nagy L.G."/>
            <person name="Floudas D."/>
            <person name="Copeland A."/>
            <person name="Barry K.W."/>
            <person name="Cichocki N."/>
            <person name="Veneault-Fourrey C."/>
            <person name="LaButti K."/>
            <person name="Lindquist E.A."/>
            <person name="Lipzen A."/>
            <person name="Lundell T."/>
            <person name="Morin E."/>
            <person name="Murat C."/>
            <person name="Riley R."/>
            <person name="Ohm R."/>
            <person name="Sun H."/>
            <person name="Tunlid A."/>
            <person name="Henrissat B."/>
            <person name="Grigoriev I.V."/>
            <person name="Hibbett D.S."/>
            <person name="Martin F."/>
        </authorList>
    </citation>
    <scope>NUCLEOTIDE SEQUENCE [LARGE SCALE GENOMIC DNA]</scope>
    <source>
        <strain evidence="4">h7</strain>
    </source>
</reference>